<gene>
    <name evidence="1" type="ORF">ERS852395_01058</name>
</gene>
<dbReference type="EMBL" id="CYZA01000004">
    <property type="protein sequence ID" value="CUN69315.1"/>
    <property type="molecule type" value="Genomic_DNA"/>
</dbReference>
<accession>A0A173Z2B7</accession>
<dbReference type="AlphaFoldDB" id="A0A173Z2B7"/>
<dbReference type="Proteomes" id="UP000095447">
    <property type="component" value="Unassembled WGS sequence"/>
</dbReference>
<organism evidence="1 2">
    <name type="scientific">Blautia obeum</name>
    <dbReference type="NCBI Taxonomy" id="40520"/>
    <lineage>
        <taxon>Bacteria</taxon>
        <taxon>Bacillati</taxon>
        <taxon>Bacillota</taxon>
        <taxon>Clostridia</taxon>
        <taxon>Lachnospirales</taxon>
        <taxon>Lachnospiraceae</taxon>
        <taxon>Blautia</taxon>
    </lineage>
</organism>
<evidence type="ECO:0000313" key="1">
    <source>
        <dbReference type="EMBL" id="CUN69315.1"/>
    </source>
</evidence>
<name>A0A173Z2B7_9FIRM</name>
<proteinExistence type="predicted"/>
<reference evidence="1 2" key="1">
    <citation type="submission" date="2015-09" db="EMBL/GenBank/DDBJ databases">
        <authorList>
            <consortium name="Pathogen Informatics"/>
        </authorList>
    </citation>
    <scope>NUCLEOTIDE SEQUENCE [LARGE SCALE GENOMIC DNA]</scope>
    <source>
        <strain evidence="1 2">2789STDY5608838</strain>
    </source>
</reference>
<sequence length="89" mass="10237">MHDFACTNAKDMYYEILADRVHYFKEDEKRVAVMCKAMEDMRNEAAKIKAVHIARLMLDGGKLSYEDIAAYTELTIEEVEKIASEKKSA</sequence>
<evidence type="ECO:0000313" key="2">
    <source>
        <dbReference type="Proteomes" id="UP000095447"/>
    </source>
</evidence>
<dbReference type="RefSeq" id="WP_174514592.1">
    <property type="nucleotide sequence ID" value="NZ_CYZA01000004.1"/>
</dbReference>
<protein>
    <submittedName>
        <fullName evidence="1">Uncharacterized protein</fullName>
    </submittedName>
</protein>